<evidence type="ECO:0000313" key="9">
    <source>
        <dbReference type="EMBL" id="GLG89836.1"/>
    </source>
</evidence>
<dbReference type="InterPro" id="IPR035906">
    <property type="entry name" value="MetI-like_sf"/>
</dbReference>
<dbReference type="Gene3D" id="1.10.3720.10">
    <property type="entry name" value="MetI-like"/>
    <property type="match status" value="1"/>
</dbReference>
<keyword evidence="2 7" id="KW-0813">Transport</keyword>
<comment type="similarity">
    <text evidence="7">Belongs to the binding-protein-dependent transport system permease family.</text>
</comment>
<evidence type="ECO:0000259" key="8">
    <source>
        <dbReference type="PROSITE" id="PS50928"/>
    </source>
</evidence>
<feature type="transmembrane region" description="Helical" evidence="7">
    <location>
        <begin position="105"/>
        <end position="127"/>
    </location>
</feature>
<accession>A0A9W6CAJ2</accession>
<dbReference type="PANTHER" id="PTHR43386">
    <property type="entry name" value="OLIGOPEPTIDE TRANSPORT SYSTEM PERMEASE PROTEIN APPC"/>
    <property type="match status" value="1"/>
</dbReference>
<feature type="transmembrane region" description="Helical" evidence="7">
    <location>
        <begin position="184"/>
        <end position="203"/>
    </location>
</feature>
<protein>
    <submittedName>
        <fullName evidence="9">Peptide ABC transporter permease</fullName>
    </submittedName>
</protein>
<dbReference type="EMBL" id="BSCH01000007">
    <property type="protein sequence ID" value="GLG89836.1"/>
    <property type="molecule type" value="Genomic_DNA"/>
</dbReference>
<feature type="transmembrane region" description="Helical" evidence="7">
    <location>
        <begin position="72"/>
        <end position="98"/>
    </location>
</feature>
<evidence type="ECO:0000256" key="1">
    <source>
        <dbReference type="ARBA" id="ARBA00004651"/>
    </source>
</evidence>
<evidence type="ECO:0000313" key="10">
    <source>
        <dbReference type="Proteomes" id="UP001145094"/>
    </source>
</evidence>
<dbReference type="PANTHER" id="PTHR43386:SF23">
    <property type="entry name" value="ABC TRANSPORTER"/>
    <property type="match status" value="1"/>
</dbReference>
<keyword evidence="3" id="KW-1003">Cell membrane</keyword>
<dbReference type="Proteomes" id="UP001145094">
    <property type="component" value="Unassembled WGS sequence"/>
</dbReference>
<evidence type="ECO:0000256" key="6">
    <source>
        <dbReference type="ARBA" id="ARBA00023136"/>
    </source>
</evidence>
<evidence type="ECO:0000256" key="4">
    <source>
        <dbReference type="ARBA" id="ARBA00022692"/>
    </source>
</evidence>
<dbReference type="Pfam" id="PF00528">
    <property type="entry name" value="BPD_transp_1"/>
    <property type="match status" value="1"/>
</dbReference>
<dbReference type="PROSITE" id="PS50928">
    <property type="entry name" value="ABC_TM1"/>
    <property type="match status" value="1"/>
</dbReference>
<evidence type="ECO:0000256" key="3">
    <source>
        <dbReference type="ARBA" id="ARBA00022475"/>
    </source>
</evidence>
<feature type="domain" description="ABC transmembrane type-1" evidence="8">
    <location>
        <begin position="74"/>
        <end position="260"/>
    </location>
</feature>
<keyword evidence="4 7" id="KW-0812">Transmembrane</keyword>
<dbReference type="GO" id="GO:0005886">
    <property type="term" value="C:plasma membrane"/>
    <property type="evidence" value="ECO:0007669"/>
    <property type="project" value="UniProtKB-SubCell"/>
</dbReference>
<dbReference type="CDD" id="cd06261">
    <property type="entry name" value="TM_PBP2"/>
    <property type="match status" value="1"/>
</dbReference>
<sequence length="274" mass="29848">MKPQNQRRNTILFLIVTAGVLILITAAGMLLKDQAVQTNFARKNLAPSREFLFGTDWMGRDMFARTLAGLSLSIRIGLLTAAVSALIALILGTACAVLGRVADAVISWWIDLMMGIPHILLVMLISIACGRGFTGVVAGVALSHWTSLARVIRGEVLQLREAPYILMASKLGVSKMQIVKNHMIPHLLPQFVTGLILLFPHAILHESSITFLGFGLSSEQPAIGVILSESMRYLTTGRWWLALFPGLSLVCVVMLFALLGERVEKLLNPASAHE</sequence>
<reference evidence="9" key="2">
    <citation type="submission" date="2022-11" db="EMBL/GenBank/DDBJ databases">
        <title>Draft genome sequence of Sellimonas catena strain 18CBH55.</title>
        <authorList>
            <person name="Atsushi H."/>
            <person name="Moriya O."/>
            <person name="Mitsuo S."/>
        </authorList>
    </citation>
    <scope>NUCLEOTIDE SEQUENCE</scope>
    <source>
        <strain evidence="9">18CBH55</strain>
    </source>
</reference>
<comment type="subcellular location">
    <subcellularLocation>
        <location evidence="1 7">Cell membrane</location>
        <topology evidence="1 7">Multi-pass membrane protein</topology>
    </subcellularLocation>
</comment>
<name>A0A9W6CAJ2_9FIRM</name>
<dbReference type="GO" id="GO:0055085">
    <property type="term" value="P:transmembrane transport"/>
    <property type="evidence" value="ECO:0007669"/>
    <property type="project" value="InterPro"/>
</dbReference>
<dbReference type="SUPFAM" id="SSF161098">
    <property type="entry name" value="MetI-like"/>
    <property type="match status" value="1"/>
</dbReference>
<keyword evidence="6 7" id="KW-0472">Membrane</keyword>
<feature type="transmembrane region" description="Helical" evidence="7">
    <location>
        <begin position="239"/>
        <end position="259"/>
    </location>
</feature>
<reference evidence="9" key="3">
    <citation type="journal article" date="2023" name="Int. J. Syst. Evol. Microbiol.">
        <title>Sellimonas catena sp. nov., isolated from human faeces.</title>
        <authorList>
            <person name="Hisatomi A."/>
            <person name="Ohkuma M."/>
            <person name="Sakamoto M."/>
        </authorList>
    </citation>
    <scope>NUCLEOTIDE SEQUENCE</scope>
    <source>
        <strain evidence="9">18CBH55</strain>
    </source>
</reference>
<dbReference type="InterPro" id="IPR000515">
    <property type="entry name" value="MetI-like"/>
</dbReference>
<dbReference type="RefSeq" id="WP_281844843.1">
    <property type="nucleotide sequence ID" value="NZ_BSCH01000007.1"/>
</dbReference>
<proteinExistence type="inferred from homology"/>
<reference evidence="9" key="1">
    <citation type="submission" date="2022-11" db="EMBL/GenBank/DDBJ databases">
        <title>Draft genome sequence of Sellimonas catena strain 18CBH55.</title>
        <authorList>
            <person name="Hisatomi A."/>
            <person name="Ohkuma M."/>
            <person name="Sakamoto M."/>
        </authorList>
    </citation>
    <scope>NUCLEOTIDE SEQUENCE</scope>
    <source>
        <strain evidence="9">18CBH55</strain>
    </source>
</reference>
<dbReference type="InterPro" id="IPR050366">
    <property type="entry name" value="BP-dependent_transpt_permease"/>
</dbReference>
<dbReference type="AlphaFoldDB" id="A0A9W6CAJ2"/>
<comment type="caution">
    <text evidence="9">The sequence shown here is derived from an EMBL/GenBank/DDBJ whole genome shotgun (WGS) entry which is preliminary data.</text>
</comment>
<evidence type="ECO:0000256" key="7">
    <source>
        <dbReference type="RuleBase" id="RU363032"/>
    </source>
</evidence>
<keyword evidence="5 7" id="KW-1133">Transmembrane helix</keyword>
<evidence type="ECO:0000256" key="5">
    <source>
        <dbReference type="ARBA" id="ARBA00022989"/>
    </source>
</evidence>
<evidence type="ECO:0000256" key="2">
    <source>
        <dbReference type="ARBA" id="ARBA00022448"/>
    </source>
</evidence>
<gene>
    <name evidence="9" type="ORF">Selli2_12630</name>
</gene>
<feature type="transmembrane region" description="Helical" evidence="7">
    <location>
        <begin position="12"/>
        <end position="31"/>
    </location>
</feature>
<organism evidence="9 10">
    <name type="scientific">Sellimonas catena</name>
    <dbReference type="NCBI Taxonomy" id="2994035"/>
    <lineage>
        <taxon>Bacteria</taxon>
        <taxon>Bacillati</taxon>
        <taxon>Bacillota</taxon>
        <taxon>Clostridia</taxon>
        <taxon>Lachnospirales</taxon>
        <taxon>Lachnospiraceae</taxon>
        <taxon>Sellimonas</taxon>
    </lineage>
</organism>